<dbReference type="Pfam" id="PF04166">
    <property type="entry name" value="PdxA"/>
    <property type="match status" value="1"/>
</dbReference>
<organism evidence="4 5">
    <name type="scientific">Immundisolibacter cernigliae</name>
    <dbReference type="NCBI Taxonomy" id="1810504"/>
    <lineage>
        <taxon>Bacteria</taxon>
        <taxon>Pseudomonadati</taxon>
        <taxon>Pseudomonadota</taxon>
        <taxon>Gammaproteobacteria</taxon>
        <taxon>Immundisolibacterales</taxon>
        <taxon>Immundisolibacteraceae</taxon>
        <taxon>Immundisolibacter</taxon>
    </lineage>
</organism>
<accession>A0A1B1YU03</accession>
<keyword evidence="5" id="KW-1185">Reference proteome</keyword>
<sequence>MSNKPVVATMTGDPCGIGPEVVVKSLALGGMYEQCRPVVFGCTESVQQAVDMLGLKLKVRRVSDVEGAGLDPAVIDVYDTGQLDPKFITPAKANAECGRACAAWLKEMDALALAGKVQATIMGPINTDALKMADKFDQVVSVEVGKTYLFLITGPLRVVHLTDHIPLRQVCDIIAPDLVYKALRTIHDDFTRWGIPNPRIVVAGLNAHAYGEEDKTQIAPGVERARAEGINVTGPASPDSVFRWCIDGEYDVVLAMYHDQGHIAVKTWGFVGNCAMILGTPYIHMSVAHGTAFDIVGKGIASHEMMLTAMRQAANLASGKGFHKDAVAA</sequence>
<dbReference type="RefSeq" id="WP_068804414.1">
    <property type="nucleotide sequence ID" value="NZ_CP014671.1"/>
</dbReference>
<reference evidence="5" key="1">
    <citation type="submission" date="2016-03" db="EMBL/GenBank/DDBJ databases">
        <title>Complete genome sequence of Solimmundus cernigliae, representing a novel lineage of polycyclic aromatic hydrocarbon degraders within the Gammaproteobacteria.</title>
        <authorList>
            <person name="Singleton D.R."/>
            <person name="Dickey A.N."/>
            <person name="Scholl E.H."/>
            <person name="Wright F.A."/>
            <person name="Aitken M.D."/>
        </authorList>
    </citation>
    <scope>NUCLEOTIDE SEQUENCE [LARGE SCALE GENOMIC DNA]</scope>
    <source>
        <strain evidence="5">TR3.2</strain>
    </source>
</reference>
<dbReference type="GO" id="GO:0046872">
    <property type="term" value="F:metal ion binding"/>
    <property type="evidence" value="ECO:0007669"/>
    <property type="project" value="UniProtKB-KW"/>
</dbReference>
<keyword evidence="3" id="KW-0520">NAD</keyword>
<dbReference type="PANTHER" id="PTHR30004:SF6">
    <property type="entry name" value="D-THREONATE 4-PHOSPHATE DEHYDROGENASE"/>
    <property type="match status" value="1"/>
</dbReference>
<proteinExistence type="predicted"/>
<dbReference type="InParanoid" id="A0A1B1YU03"/>
<dbReference type="STRING" id="1810504.PG2T_09150"/>
<dbReference type="AlphaFoldDB" id="A0A1B1YU03"/>
<dbReference type="Proteomes" id="UP000092952">
    <property type="component" value="Chromosome"/>
</dbReference>
<dbReference type="EMBL" id="CP014671">
    <property type="protein sequence ID" value="ANX04324.1"/>
    <property type="molecule type" value="Genomic_DNA"/>
</dbReference>
<evidence type="ECO:0000313" key="5">
    <source>
        <dbReference type="Proteomes" id="UP000092952"/>
    </source>
</evidence>
<keyword evidence="1" id="KW-0479">Metal-binding</keyword>
<gene>
    <name evidence="4" type="ORF">PG2T_09150</name>
</gene>
<evidence type="ECO:0000313" key="4">
    <source>
        <dbReference type="EMBL" id="ANX04324.1"/>
    </source>
</evidence>
<dbReference type="Gene3D" id="3.40.718.10">
    <property type="entry name" value="Isopropylmalate Dehydrogenase"/>
    <property type="match status" value="1"/>
</dbReference>
<evidence type="ECO:0000256" key="1">
    <source>
        <dbReference type="ARBA" id="ARBA00022723"/>
    </source>
</evidence>
<keyword evidence="2" id="KW-0560">Oxidoreductase</keyword>
<dbReference type="GO" id="GO:0016491">
    <property type="term" value="F:oxidoreductase activity"/>
    <property type="evidence" value="ECO:0007669"/>
    <property type="project" value="UniProtKB-KW"/>
</dbReference>
<evidence type="ECO:0000256" key="3">
    <source>
        <dbReference type="ARBA" id="ARBA00023027"/>
    </source>
</evidence>
<dbReference type="OrthoDB" id="9801783at2"/>
<dbReference type="KEGG" id="gbi:PG2T_09150"/>
<protein>
    <submittedName>
        <fullName evidence="4">4-hydroxythreonine-4-phosphate dehydrogenase</fullName>
    </submittedName>
</protein>
<dbReference type="GO" id="GO:0051287">
    <property type="term" value="F:NAD binding"/>
    <property type="evidence" value="ECO:0007669"/>
    <property type="project" value="InterPro"/>
</dbReference>
<evidence type="ECO:0000256" key="2">
    <source>
        <dbReference type="ARBA" id="ARBA00023002"/>
    </source>
</evidence>
<dbReference type="SUPFAM" id="SSF53659">
    <property type="entry name" value="Isocitrate/Isopropylmalate dehydrogenase-like"/>
    <property type="match status" value="1"/>
</dbReference>
<name>A0A1B1YU03_9GAMM</name>
<dbReference type="PANTHER" id="PTHR30004">
    <property type="entry name" value="4-HYDROXYTHREONINE-4-PHOSPHATE DEHYDROGENASE"/>
    <property type="match status" value="1"/>
</dbReference>
<dbReference type="InterPro" id="IPR005255">
    <property type="entry name" value="PdxA_fam"/>
</dbReference>